<comment type="caution">
    <text evidence="3">The sequence shown here is derived from an EMBL/GenBank/DDBJ whole genome shotgun (WGS) entry which is preliminary data.</text>
</comment>
<name>A0A0M2SYU6_9BACI</name>
<dbReference type="Proteomes" id="UP000034166">
    <property type="component" value="Unassembled WGS sequence"/>
</dbReference>
<dbReference type="InterPro" id="IPR058608">
    <property type="entry name" value="NrnB_C"/>
</dbReference>
<gene>
    <name evidence="3" type="ORF">WQ57_11495</name>
</gene>
<sequence length="396" mass="44850">MIHVFTHNDLDGVGCGILARLAYPEESDVRYNSISSLNFQLSRFLERLDENAAEMSGLYITDLTVNEENALKIDALVEAEVSVKLIDHHKSALHLNDFSWAKVTVEYGDGRLASATSLFYDELIHSGKLGSGGPISEFVELVRQYDTWEWDENNNVKAKQLNDLFYLLSIDEFEQRMVQRLAESEQFEFDDFEAQLLKMEDEKIERYIRRKSRELVQIMIGGKCAGIVHAESYHSELGNELGKEHTHLDYIAIISMGGKKVSLRTIHDDVDVSAVAGQFGGGGHAKAAGCPLTEEGFKVFVKEVFPLSPIKIDSSRNVHNLKESEYGTLYENNQGETFFIYSESKGNWRVEREGKDYFKSSSFKEAEREIKRRHGAALAKDDVFVKFLANSYISGK</sequence>
<keyword evidence="4" id="KW-1185">Reference proteome</keyword>
<dbReference type="InterPro" id="IPR003156">
    <property type="entry name" value="DHHA1_dom"/>
</dbReference>
<accession>A0A0M2SYU6</accession>
<protein>
    <submittedName>
        <fullName evidence="3">Oligoribonuclease</fullName>
    </submittedName>
</protein>
<dbReference type="Gene3D" id="3.10.310.30">
    <property type="match status" value="1"/>
</dbReference>
<feature type="domain" description="Oligoribonuclease NrnB C-terminal" evidence="2">
    <location>
        <begin position="327"/>
        <end position="393"/>
    </location>
</feature>
<organism evidence="3 4">
    <name type="scientific">Mesobacillus campisalis</name>
    <dbReference type="NCBI Taxonomy" id="1408103"/>
    <lineage>
        <taxon>Bacteria</taxon>
        <taxon>Bacillati</taxon>
        <taxon>Bacillota</taxon>
        <taxon>Bacilli</taxon>
        <taxon>Bacillales</taxon>
        <taxon>Bacillaceae</taxon>
        <taxon>Mesobacillus</taxon>
    </lineage>
</organism>
<evidence type="ECO:0000313" key="4">
    <source>
        <dbReference type="Proteomes" id="UP000034166"/>
    </source>
</evidence>
<dbReference type="SUPFAM" id="SSF64182">
    <property type="entry name" value="DHH phosphoesterases"/>
    <property type="match status" value="1"/>
</dbReference>
<dbReference type="AlphaFoldDB" id="A0A0M2SYU6"/>
<evidence type="ECO:0000313" key="3">
    <source>
        <dbReference type="EMBL" id="KKK37795.1"/>
    </source>
</evidence>
<proteinExistence type="predicted"/>
<dbReference type="InterPro" id="IPR052968">
    <property type="entry name" value="Nucleotide_metab_enz"/>
</dbReference>
<dbReference type="InterPro" id="IPR038763">
    <property type="entry name" value="DHH_sf"/>
</dbReference>
<reference evidence="3 4" key="1">
    <citation type="submission" date="2015-04" db="EMBL/GenBank/DDBJ databases">
        <title>Taxonomic description and genome sequence of Bacillus campisalis sp. nov., a novel member of the genus Bacillus isolated from solar saltern.</title>
        <authorList>
            <person name="Mathan Kumar R."/>
            <person name="Kaur G."/>
            <person name="Kumar A."/>
            <person name="Singh N.K."/>
            <person name="Kaur N."/>
            <person name="Kumar N."/>
            <person name="Mayilraj S."/>
        </authorList>
    </citation>
    <scope>NUCLEOTIDE SEQUENCE [LARGE SCALE GENOMIC DNA]</scope>
    <source>
        <strain evidence="3 4">SA2-6</strain>
    </source>
</reference>
<dbReference type="GO" id="GO:0003676">
    <property type="term" value="F:nucleic acid binding"/>
    <property type="evidence" value="ECO:0007669"/>
    <property type="project" value="InterPro"/>
</dbReference>
<evidence type="ECO:0000259" key="2">
    <source>
        <dbReference type="Pfam" id="PF26386"/>
    </source>
</evidence>
<dbReference type="PANTHER" id="PTHR42146">
    <property type="entry name" value="3',5'-CYCLIC-NUCLEOTIDE PHOSPHODIESTERASE"/>
    <property type="match status" value="1"/>
</dbReference>
<dbReference type="PATRIC" id="fig|1408103.3.peg.2582"/>
<feature type="domain" description="DHHA1" evidence="1">
    <location>
        <begin position="250"/>
        <end position="304"/>
    </location>
</feature>
<dbReference type="EMBL" id="LAYY01000011">
    <property type="protein sequence ID" value="KKK37795.1"/>
    <property type="molecule type" value="Genomic_DNA"/>
</dbReference>
<dbReference type="OrthoDB" id="2035301at2"/>
<dbReference type="Pfam" id="PF02272">
    <property type="entry name" value="DHHA1"/>
    <property type="match status" value="1"/>
</dbReference>
<dbReference type="PANTHER" id="PTHR42146:SF1">
    <property type="entry name" value="OLIGORIBONUCLEASE NRNB"/>
    <property type="match status" value="1"/>
</dbReference>
<dbReference type="Pfam" id="PF26386">
    <property type="entry name" value="NrnB_C"/>
    <property type="match status" value="1"/>
</dbReference>
<dbReference type="RefSeq" id="WP_046523918.1">
    <property type="nucleotide sequence ID" value="NZ_LAYY01000011.1"/>
</dbReference>
<evidence type="ECO:0000259" key="1">
    <source>
        <dbReference type="Pfam" id="PF02272"/>
    </source>
</evidence>